<feature type="compositionally biased region" description="Polar residues" evidence="2">
    <location>
        <begin position="1"/>
        <end position="18"/>
    </location>
</feature>
<dbReference type="EMBL" id="CCKQ01007913">
    <property type="protein sequence ID" value="CDW79347.1"/>
    <property type="molecule type" value="Genomic_DNA"/>
</dbReference>
<feature type="coiled-coil region" evidence="1">
    <location>
        <begin position="177"/>
        <end position="207"/>
    </location>
</feature>
<name>A0A078ACP1_STYLE</name>
<feature type="region of interest" description="Disordered" evidence="2">
    <location>
        <begin position="1"/>
        <end position="27"/>
    </location>
</feature>
<evidence type="ECO:0000313" key="3">
    <source>
        <dbReference type="EMBL" id="CDW79347.1"/>
    </source>
</evidence>
<gene>
    <name evidence="3" type="primary">Contig7023.g7526</name>
    <name evidence="3" type="ORF">STYLEM_8334</name>
</gene>
<evidence type="ECO:0000256" key="1">
    <source>
        <dbReference type="SAM" id="Coils"/>
    </source>
</evidence>
<dbReference type="InParanoid" id="A0A078ACP1"/>
<evidence type="ECO:0000313" key="4">
    <source>
        <dbReference type="Proteomes" id="UP000039865"/>
    </source>
</evidence>
<sequence>MSTISITNNNQPTNQRKASQLKPINDQEQREVLEINDDIDELLESQDDKQQKIERIMSQLPTAKNFTPGKFQTNQNQLSDQPTTDERSSILVTNSMDKRTETLQILSKSSSNIYKLSPVKNKFIEADKNWSTISKIIKIQALFRRIIQRRIYLKYLEKSVLRMSIHKQKFKKYIADKRKKEARMKLIEDQKRKAEELKRRKEAVRVIEKFWQIRILRRELMEKKKQWENLPLDCRLLWMRFSALKEQAFDLKEEIRYLNNKKADKKLELLQEQQ</sequence>
<reference evidence="3 4" key="1">
    <citation type="submission" date="2014-06" db="EMBL/GenBank/DDBJ databases">
        <authorList>
            <person name="Swart Estienne"/>
        </authorList>
    </citation>
    <scope>NUCLEOTIDE SEQUENCE [LARGE SCALE GENOMIC DNA]</scope>
    <source>
        <strain evidence="3 4">130c</strain>
    </source>
</reference>
<keyword evidence="1" id="KW-0175">Coiled coil</keyword>
<proteinExistence type="predicted"/>
<evidence type="ECO:0000256" key="2">
    <source>
        <dbReference type="SAM" id="MobiDB-lite"/>
    </source>
</evidence>
<feature type="compositionally biased region" description="Polar residues" evidence="2">
    <location>
        <begin position="64"/>
        <end position="82"/>
    </location>
</feature>
<feature type="region of interest" description="Disordered" evidence="2">
    <location>
        <begin position="64"/>
        <end position="89"/>
    </location>
</feature>
<dbReference type="PROSITE" id="PS50096">
    <property type="entry name" value="IQ"/>
    <property type="match status" value="1"/>
</dbReference>
<accession>A0A078ACP1</accession>
<protein>
    <submittedName>
        <fullName evidence="3">Uncharacterized protein</fullName>
    </submittedName>
</protein>
<dbReference type="AlphaFoldDB" id="A0A078ACP1"/>
<dbReference type="Proteomes" id="UP000039865">
    <property type="component" value="Unassembled WGS sequence"/>
</dbReference>
<organism evidence="3 4">
    <name type="scientific">Stylonychia lemnae</name>
    <name type="common">Ciliate</name>
    <dbReference type="NCBI Taxonomy" id="5949"/>
    <lineage>
        <taxon>Eukaryota</taxon>
        <taxon>Sar</taxon>
        <taxon>Alveolata</taxon>
        <taxon>Ciliophora</taxon>
        <taxon>Intramacronucleata</taxon>
        <taxon>Spirotrichea</taxon>
        <taxon>Stichotrichia</taxon>
        <taxon>Sporadotrichida</taxon>
        <taxon>Oxytrichidae</taxon>
        <taxon>Stylonychinae</taxon>
        <taxon>Stylonychia</taxon>
    </lineage>
</organism>
<keyword evidence="4" id="KW-1185">Reference proteome</keyword>